<dbReference type="Proteomes" id="UP001200145">
    <property type="component" value="Unassembled WGS sequence"/>
</dbReference>
<evidence type="ECO:0000313" key="1">
    <source>
        <dbReference type="EMBL" id="MCF1713067.1"/>
    </source>
</evidence>
<name>A0ABS9BBW4_9BACT</name>
<dbReference type="RefSeq" id="WP_234863485.1">
    <property type="nucleotide sequence ID" value="NZ_JAKEVY010000001.1"/>
</dbReference>
<keyword evidence="2" id="KW-1185">Reference proteome</keyword>
<sequence>MAQEKNGIDVAGSLDSSRYDSIIKNAPPLVGSIKCFLYTPIPPSRKWWVAGGHAAVWAGTYIALNKAWYDGYERQGFHLFDDGKEWNQMDKAGHIWTTYQLGRLSGEVWKWAGLRHNQAVWLGGASAMAFQSIIELQDAYSAKWGFSWWDIAANTVGAAAYVSQELGWKEQRIQIKMGYFPYRYPSELKNRQKELFGAGFAERILKDYNGQTYWLSANLDRFFPAAKLPKWLNVSLGYSSDLMLGGMSNNWTEADGTPVNRNDIARVRRYYLSADVDLTRIPTRKKWVRTIFTALNAIKIPAPALEYNNGGGFRFHWLHQ</sequence>
<dbReference type="EMBL" id="JAKEVY010000001">
    <property type="protein sequence ID" value="MCF1713067.1"/>
    <property type="molecule type" value="Genomic_DNA"/>
</dbReference>
<organism evidence="1 2">
    <name type="scientific">Flavihumibacter fluminis</name>
    <dbReference type="NCBI Taxonomy" id="2909236"/>
    <lineage>
        <taxon>Bacteria</taxon>
        <taxon>Pseudomonadati</taxon>
        <taxon>Bacteroidota</taxon>
        <taxon>Chitinophagia</taxon>
        <taxon>Chitinophagales</taxon>
        <taxon>Chitinophagaceae</taxon>
        <taxon>Flavihumibacter</taxon>
    </lineage>
</organism>
<comment type="caution">
    <text evidence="1">The sequence shown here is derived from an EMBL/GenBank/DDBJ whole genome shotgun (WGS) entry which is preliminary data.</text>
</comment>
<evidence type="ECO:0000313" key="2">
    <source>
        <dbReference type="Proteomes" id="UP001200145"/>
    </source>
</evidence>
<dbReference type="InterPro" id="IPR018736">
    <property type="entry name" value="DUF2279_periplasmic_lipo"/>
</dbReference>
<reference evidence="1 2" key="1">
    <citation type="submission" date="2022-01" db="EMBL/GenBank/DDBJ databases">
        <title>Flavihumibacter sp. nov., isolated from sediment of a river.</title>
        <authorList>
            <person name="Liu H."/>
        </authorList>
    </citation>
    <scope>NUCLEOTIDE SEQUENCE [LARGE SCALE GENOMIC DNA]</scope>
    <source>
        <strain evidence="1 2">RY-1</strain>
    </source>
</reference>
<protein>
    <submittedName>
        <fullName evidence="1">YfiM family protein</fullName>
    </submittedName>
</protein>
<proteinExistence type="predicted"/>
<gene>
    <name evidence="1" type="ORF">L0U88_00310</name>
</gene>
<accession>A0ABS9BBW4</accession>
<dbReference type="Pfam" id="PF10043">
    <property type="entry name" value="DUF2279"/>
    <property type="match status" value="1"/>
</dbReference>